<dbReference type="InterPro" id="IPR000719">
    <property type="entry name" value="Prot_kinase_dom"/>
</dbReference>
<dbReference type="Pfam" id="PF00069">
    <property type="entry name" value="Pkinase"/>
    <property type="match status" value="1"/>
</dbReference>
<protein>
    <recommendedName>
        <fullName evidence="1">non-specific serine/threonine protein kinase</fullName>
        <ecNumber evidence="1">2.7.11.1</ecNumber>
    </recommendedName>
</protein>
<evidence type="ECO:0000256" key="2">
    <source>
        <dbReference type="ARBA" id="ARBA00022741"/>
    </source>
</evidence>
<feature type="compositionally biased region" description="Polar residues" evidence="6">
    <location>
        <begin position="707"/>
        <end position="725"/>
    </location>
</feature>
<evidence type="ECO:0000256" key="5">
    <source>
        <dbReference type="ARBA" id="ARBA00048679"/>
    </source>
</evidence>
<feature type="compositionally biased region" description="Basic residues" evidence="6">
    <location>
        <begin position="375"/>
        <end position="390"/>
    </location>
</feature>
<evidence type="ECO:0000256" key="4">
    <source>
        <dbReference type="ARBA" id="ARBA00047899"/>
    </source>
</evidence>
<feature type="compositionally biased region" description="Polar residues" evidence="6">
    <location>
        <begin position="442"/>
        <end position="451"/>
    </location>
</feature>
<dbReference type="KEGG" id="bnn:FOA43_002924"/>
<feature type="compositionally biased region" description="Acidic residues" evidence="6">
    <location>
        <begin position="797"/>
        <end position="817"/>
    </location>
</feature>
<evidence type="ECO:0000256" key="6">
    <source>
        <dbReference type="SAM" id="MobiDB-lite"/>
    </source>
</evidence>
<dbReference type="SMART" id="SM00220">
    <property type="entry name" value="S_TKc"/>
    <property type="match status" value="1"/>
</dbReference>
<dbReference type="GO" id="GO:0035556">
    <property type="term" value="P:intracellular signal transduction"/>
    <property type="evidence" value="ECO:0007669"/>
    <property type="project" value="TreeGrafter"/>
</dbReference>
<feature type="region of interest" description="Disordered" evidence="6">
    <location>
        <begin position="442"/>
        <end position="470"/>
    </location>
</feature>
<dbReference type="OrthoDB" id="942095at2759"/>
<feature type="region of interest" description="Disordered" evidence="6">
    <location>
        <begin position="375"/>
        <end position="395"/>
    </location>
</feature>
<dbReference type="GO" id="GO:0005524">
    <property type="term" value="F:ATP binding"/>
    <property type="evidence" value="ECO:0007669"/>
    <property type="project" value="UniProtKB-KW"/>
</dbReference>
<organism evidence="8 9">
    <name type="scientific">Eeniella nana</name>
    <name type="common">Yeast</name>
    <name type="synonym">Brettanomyces nanus</name>
    <dbReference type="NCBI Taxonomy" id="13502"/>
    <lineage>
        <taxon>Eukaryota</taxon>
        <taxon>Fungi</taxon>
        <taxon>Dikarya</taxon>
        <taxon>Ascomycota</taxon>
        <taxon>Saccharomycotina</taxon>
        <taxon>Pichiomycetes</taxon>
        <taxon>Pichiales</taxon>
        <taxon>Pichiaceae</taxon>
        <taxon>Brettanomyces</taxon>
    </lineage>
</organism>
<accession>A0A875S3N8</accession>
<keyword evidence="9" id="KW-1185">Reference proteome</keyword>
<feature type="domain" description="Protein kinase" evidence="7">
    <location>
        <begin position="39"/>
        <end position="302"/>
    </location>
</feature>
<dbReference type="Proteomes" id="UP000662931">
    <property type="component" value="Chromosome 3"/>
</dbReference>
<dbReference type="InterPro" id="IPR008271">
    <property type="entry name" value="Ser/Thr_kinase_AS"/>
</dbReference>
<feature type="region of interest" description="Disordered" evidence="6">
    <location>
        <begin position="522"/>
        <end position="602"/>
    </location>
</feature>
<dbReference type="AlphaFoldDB" id="A0A875S3N8"/>
<keyword evidence="3" id="KW-0067">ATP-binding</keyword>
<gene>
    <name evidence="8" type="ORF">FOA43_002924</name>
</gene>
<comment type="catalytic activity">
    <reaction evidence="4">
        <text>L-threonyl-[protein] + ATP = O-phospho-L-threonyl-[protein] + ADP + H(+)</text>
        <dbReference type="Rhea" id="RHEA:46608"/>
        <dbReference type="Rhea" id="RHEA-COMP:11060"/>
        <dbReference type="Rhea" id="RHEA-COMP:11605"/>
        <dbReference type="ChEBI" id="CHEBI:15378"/>
        <dbReference type="ChEBI" id="CHEBI:30013"/>
        <dbReference type="ChEBI" id="CHEBI:30616"/>
        <dbReference type="ChEBI" id="CHEBI:61977"/>
        <dbReference type="ChEBI" id="CHEBI:456216"/>
        <dbReference type="EC" id="2.7.11.1"/>
    </reaction>
</comment>
<dbReference type="GO" id="GO:0004674">
    <property type="term" value="F:protein serine/threonine kinase activity"/>
    <property type="evidence" value="ECO:0007669"/>
    <property type="project" value="UniProtKB-EC"/>
</dbReference>
<dbReference type="Gene3D" id="1.10.510.10">
    <property type="entry name" value="Transferase(Phosphotransferase) domain 1"/>
    <property type="match status" value="1"/>
</dbReference>
<dbReference type="EC" id="2.7.11.1" evidence="1"/>
<dbReference type="EMBL" id="CP064814">
    <property type="protein sequence ID" value="QPG75568.1"/>
    <property type="molecule type" value="Genomic_DNA"/>
</dbReference>
<dbReference type="PANTHER" id="PTHR24346:SF110">
    <property type="entry name" value="NON-SPECIFIC SERINE_THREONINE PROTEIN KINASE"/>
    <property type="match status" value="1"/>
</dbReference>
<evidence type="ECO:0000313" key="8">
    <source>
        <dbReference type="EMBL" id="QPG75568.1"/>
    </source>
</evidence>
<feature type="compositionally biased region" description="Low complexity" evidence="6">
    <location>
        <begin position="726"/>
        <end position="744"/>
    </location>
</feature>
<evidence type="ECO:0000256" key="3">
    <source>
        <dbReference type="ARBA" id="ARBA00022840"/>
    </source>
</evidence>
<keyword evidence="2" id="KW-0547">Nucleotide-binding</keyword>
<comment type="catalytic activity">
    <reaction evidence="5">
        <text>L-seryl-[protein] + ATP = O-phospho-L-seryl-[protein] + ADP + H(+)</text>
        <dbReference type="Rhea" id="RHEA:17989"/>
        <dbReference type="Rhea" id="RHEA-COMP:9863"/>
        <dbReference type="Rhea" id="RHEA-COMP:11604"/>
        <dbReference type="ChEBI" id="CHEBI:15378"/>
        <dbReference type="ChEBI" id="CHEBI:29999"/>
        <dbReference type="ChEBI" id="CHEBI:30616"/>
        <dbReference type="ChEBI" id="CHEBI:83421"/>
        <dbReference type="ChEBI" id="CHEBI:456216"/>
        <dbReference type="EC" id="2.7.11.1"/>
    </reaction>
</comment>
<feature type="region of interest" description="Disordered" evidence="6">
    <location>
        <begin position="793"/>
        <end position="869"/>
    </location>
</feature>
<dbReference type="InterPro" id="IPR011009">
    <property type="entry name" value="Kinase-like_dom_sf"/>
</dbReference>
<feature type="compositionally biased region" description="Basic and acidic residues" evidence="6">
    <location>
        <begin position="551"/>
        <end position="567"/>
    </location>
</feature>
<evidence type="ECO:0000256" key="1">
    <source>
        <dbReference type="ARBA" id="ARBA00012513"/>
    </source>
</evidence>
<sequence>MSCKRDLIEERAAYTKRTEDYIQLIKRFAEPEVSEVGNYSILREIGSGAFGQIYLGYHKFLRVKVCLKRGTRDPNNPQTSDNMMKEFYYLKEFGHHPYISRLYEVILTDKYVYLVLEYYPEGDLFDYLSKRGRIPIDEALKIFTQLVGAVYYMHRNGCCHRDLKLENILLDRKFNVKLSDFGFTREIPLVANGTGRAPLTEICGTEAYMSPELIQKKSYSGIKTDIWALGVILYTMVAGEMPFDDSLPTEQIEAAVLSEEPVFSKPCFAGSLGLVVLLRSLLAKPPENRPASLADVLTLPLLQPYGGQNQIEIVHKLIYGPTDKSLSLHSLSNSDRALLKEMTHLGFDKDCLKRSVRNEMLDPLDGFWMLLKEKKQRKAERKKRKRRSRSMLRLSGSKSFIDSAKQYAFGQSSNAENVDSTEPASASATALATAASAATTSCGFPNDTSTDGPLMSHHPHHRHELPKPPVQPVASISEEKEVPKPALKEKRLSSIKKKHSVFSLFALFLTSRKNSVALFGTRGSRLSTESSSRESILRKIFPSSSSSNNSTREEKRSYDDSRTHQNSDHGVGVDNRHVGSRRAGSAVNDHNRGHSRAIVSFDSRKRNLRTSVVVIEPEKHAVGPPSSSSTQDNYYKRSVPTRPGSVISSYSIQTTISETSNGSGYITGYSTDNHATGGNSVAAAAQGVPGSPRPARPGISRGISDWSVGSRNVSSQAESPNSSLTGISRTTSMDSSSRSSGGILRSKKKSSSSNSFPLHRRDLGLKSKINAKWSFSMANAGNNLKRYRKHAPKQIIEEEEPEMADSEEMVEDDDLEKEEYNNTENDEELVDEKALRAESTEIEPEIGTPERSANEVLSQHSAPPPLKVQ</sequence>
<dbReference type="SUPFAM" id="SSF56112">
    <property type="entry name" value="Protein kinase-like (PK-like)"/>
    <property type="match status" value="1"/>
</dbReference>
<dbReference type="PROSITE" id="PS50011">
    <property type="entry name" value="PROTEIN_KINASE_DOM"/>
    <property type="match status" value="1"/>
</dbReference>
<evidence type="ECO:0000313" key="9">
    <source>
        <dbReference type="Proteomes" id="UP000662931"/>
    </source>
</evidence>
<dbReference type="GeneID" id="62196325"/>
<dbReference type="PANTHER" id="PTHR24346">
    <property type="entry name" value="MAP/MICROTUBULE AFFINITY-REGULATING KINASE"/>
    <property type="match status" value="1"/>
</dbReference>
<evidence type="ECO:0000259" key="7">
    <source>
        <dbReference type="PROSITE" id="PS50011"/>
    </source>
</evidence>
<dbReference type="PROSITE" id="PS00108">
    <property type="entry name" value="PROTEIN_KINASE_ST"/>
    <property type="match status" value="1"/>
</dbReference>
<name>A0A875S3N8_EENNA</name>
<reference evidence="8" key="1">
    <citation type="submission" date="2020-10" db="EMBL/GenBank/DDBJ databases">
        <authorList>
            <person name="Roach M.J.R."/>
        </authorList>
    </citation>
    <scope>NUCLEOTIDE SEQUENCE</scope>
    <source>
        <strain evidence="8">CBS 1945</strain>
    </source>
</reference>
<feature type="region of interest" description="Disordered" evidence="6">
    <location>
        <begin position="677"/>
        <end position="759"/>
    </location>
</feature>
<dbReference type="GO" id="GO:0005737">
    <property type="term" value="C:cytoplasm"/>
    <property type="evidence" value="ECO:0007669"/>
    <property type="project" value="TreeGrafter"/>
</dbReference>
<feature type="region of interest" description="Disordered" evidence="6">
    <location>
        <begin position="619"/>
        <end position="640"/>
    </location>
</feature>
<dbReference type="FunFam" id="1.10.510.10:FF:000571">
    <property type="entry name" value="Maternal embryonic leucine zipper kinase"/>
    <property type="match status" value="1"/>
</dbReference>
<dbReference type="RefSeq" id="XP_038779133.1">
    <property type="nucleotide sequence ID" value="XM_038923205.1"/>
</dbReference>
<proteinExistence type="predicted"/>